<dbReference type="EMBL" id="RYFI01000014">
    <property type="protein sequence ID" value="RXF72059.1"/>
    <property type="molecule type" value="Genomic_DNA"/>
</dbReference>
<comment type="similarity">
    <text evidence="1 4">Belongs to the class-II DAHP synthase family.</text>
</comment>
<dbReference type="RefSeq" id="WP_128778226.1">
    <property type="nucleotide sequence ID" value="NZ_RYFI01000014.1"/>
</dbReference>
<dbReference type="AlphaFoldDB" id="A0A4Q0MGE6"/>
<dbReference type="Pfam" id="PF01474">
    <property type="entry name" value="DAHP_synth_2"/>
    <property type="match status" value="1"/>
</dbReference>
<dbReference type="Proteomes" id="UP000289708">
    <property type="component" value="Unassembled WGS sequence"/>
</dbReference>
<evidence type="ECO:0000256" key="1">
    <source>
        <dbReference type="ARBA" id="ARBA00008911"/>
    </source>
</evidence>
<feature type="binding site" evidence="3">
    <location>
        <position position="354"/>
    </location>
    <ligand>
        <name>Mn(2+)</name>
        <dbReference type="ChEBI" id="CHEBI:29035"/>
    </ligand>
</feature>
<dbReference type="OrthoDB" id="9766852at2"/>
<protein>
    <recommendedName>
        <fullName evidence="4">Phospho-2-dehydro-3-deoxyheptonate aldolase</fullName>
        <ecNumber evidence="4">2.5.1.54</ecNumber>
    </recommendedName>
</protein>
<comment type="cofactor">
    <cofactor evidence="3">
        <name>Mn(2+)</name>
        <dbReference type="ChEBI" id="CHEBI:29035"/>
    </cofactor>
    <cofactor evidence="3">
        <name>Co(2+)</name>
        <dbReference type="ChEBI" id="CHEBI:48828"/>
    </cofactor>
    <cofactor evidence="3">
        <name>Cd(2+)</name>
        <dbReference type="ChEBI" id="CHEBI:48775"/>
    </cofactor>
    <text evidence="3">Binds 1 divalent cation per subunit. The enzyme is active with manganese, cobalt or cadmium ions.</text>
</comment>
<feature type="binding site" evidence="3">
    <location>
        <position position="322"/>
    </location>
    <ligand>
        <name>phosphoenolpyruvate</name>
        <dbReference type="ChEBI" id="CHEBI:58702"/>
    </ligand>
</feature>
<dbReference type="EC" id="2.5.1.54" evidence="4"/>
<proteinExistence type="inferred from homology"/>
<feature type="binding site" evidence="3">
    <location>
        <position position="426"/>
    </location>
    <ligand>
        <name>Mn(2+)</name>
        <dbReference type="ChEBI" id="CHEBI:29035"/>
    </ligand>
</feature>
<feature type="binding site" evidence="3">
    <location>
        <position position="69"/>
    </location>
    <ligand>
        <name>Mn(2+)</name>
        <dbReference type="ChEBI" id="CHEBI:29035"/>
    </ligand>
</feature>
<keyword evidence="3" id="KW-0104">Cadmium</keyword>
<feature type="binding site" evidence="3">
    <location>
        <position position="291"/>
    </location>
    <ligand>
        <name>phosphoenolpyruvate</name>
        <dbReference type="ChEBI" id="CHEBI:58702"/>
    </ligand>
</feature>
<feature type="binding site" evidence="3">
    <location>
        <position position="396"/>
    </location>
    <ligand>
        <name>Mn(2+)</name>
        <dbReference type="ChEBI" id="CHEBI:29035"/>
    </ligand>
</feature>
<evidence type="ECO:0000256" key="2">
    <source>
        <dbReference type="ARBA" id="ARBA00022679"/>
    </source>
</evidence>
<dbReference type="InterPro" id="IPR013785">
    <property type="entry name" value="Aldolase_TIM"/>
</dbReference>
<comment type="caution">
    <text evidence="5">The sequence shown here is derived from an EMBL/GenBank/DDBJ whole genome shotgun (WGS) entry which is preliminary data.</text>
</comment>
<feature type="binding site" evidence="3">
    <location>
        <position position="108"/>
    </location>
    <ligand>
        <name>phosphoenolpyruvate</name>
        <dbReference type="ChEBI" id="CHEBI:58702"/>
    </ligand>
</feature>
<reference evidence="5 6" key="1">
    <citation type="submission" date="2018-12" db="EMBL/GenBank/DDBJ databases">
        <title>bacterium Hansschlegelia zhihuaiae S113.</title>
        <authorList>
            <person name="He J."/>
        </authorList>
    </citation>
    <scope>NUCLEOTIDE SEQUENCE [LARGE SCALE GENOMIC DNA]</scope>
    <source>
        <strain evidence="5 6">S 113</strain>
    </source>
</reference>
<gene>
    <name evidence="5" type="ORF">EK403_14695</name>
</gene>
<dbReference type="SUPFAM" id="SSF51569">
    <property type="entry name" value="Aldolase"/>
    <property type="match status" value="1"/>
</dbReference>
<keyword evidence="3" id="KW-0170">Cobalt</keyword>
<sequence length="461" mass="51002">MTERWSPSSWRKLPIEQSPVYPDPAALAAAEAQLASFPPLVFAGEARKLRRQLAKVAEGQAFLLQGGDCAESFAEHSADNIRDFFRVFLQMAVVMTYAAASPVVKVGRIAGQFAKPRSSPTEIVDGVELPIYRGDIINGTDATPESRIPDPRRQLEAYRQSAATLNLLRAFASGGYANLDFVHQWMLGFVKESPQSGRYQEVADRIAEALDFMRACGVDPENHPELRTTDFFTSHEALLLGYEQALTRVDSTTGDWYATSGHMIWIGDRTRQLDHAHVEYFRGVKNPVGLKCGPSLKPDELMKLIDALDPDNEPGRLTLIMRFGADKVFDHLPGLVRAVKTGGRKVVIACDPMHGNTIKSPSGYKTRPFERILQEVEAFFEVCRTEGVHAGGVHVEMTGKNVTECTGGARAISDADLRDRYHTHCDPRLNAEQAIELAFLVAEELKRERAARGPRQVAAAE</sequence>
<comment type="catalytic activity">
    <reaction evidence="4">
        <text>D-erythrose 4-phosphate + phosphoenolpyruvate + H2O = 7-phospho-2-dehydro-3-deoxy-D-arabino-heptonate + phosphate</text>
        <dbReference type="Rhea" id="RHEA:14717"/>
        <dbReference type="ChEBI" id="CHEBI:15377"/>
        <dbReference type="ChEBI" id="CHEBI:16897"/>
        <dbReference type="ChEBI" id="CHEBI:43474"/>
        <dbReference type="ChEBI" id="CHEBI:58394"/>
        <dbReference type="ChEBI" id="CHEBI:58702"/>
        <dbReference type="EC" id="2.5.1.54"/>
    </reaction>
</comment>
<keyword evidence="3" id="KW-0464">Manganese</keyword>
<organism evidence="5 6">
    <name type="scientific">Hansschlegelia zhihuaiae</name>
    <dbReference type="NCBI Taxonomy" id="405005"/>
    <lineage>
        <taxon>Bacteria</taxon>
        <taxon>Pseudomonadati</taxon>
        <taxon>Pseudomonadota</taxon>
        <taxon>Alphaproteobacteria</taxon>
        <taxon>Hyphomicrobiales</taxon>
        <taxon>Methylopilaceae</taxon>
        <taxon>Hansschlegelia</taxon>
    </lineage>
</organism>
<accession>A0A4Q0MGE6</accession>
<keyword evidence="6" id="KW-1185">Reference proteome</keyword>
<keyword evidence="2 4" id="KW-0808">Transferase</keyword>
<dbReference type="PANTHER" id="PTHR21337:SF0">
    <property type="entry name" value="PHOSPHO-2-DEHYDRO-3-DEOXYHEPTONATE ALDOLASE"/>
    <property type="match status" value="1"/>
</dbReference>
<dbReference type="NCBIfam" id="TIGR01358">
    <property type="entry name" value="DAHP_synth_II"/>
    <property type="match status" value="1"/>
</dbReference>
<dbReference type="PANTHER" id="PTHR21337">
    <property type="entry name" value="PHOSPHO-2-DEHYDRO-3-DEOXYHEPTONATE ALDOLASE 1, 2"/>
    <property type="match status" value="1"/>
</dbReference>
<name>A0A4Q0MGE6_9HYPH</name>
<dbReference type="Gene3D" id="3.20.20.70">
    <property type="entry name" value="Aldolase class I"/>
    <property type="match status" value="1"/>
</dbReference>
<dbReference type="GO" id="GO:0009073">
    <property type="term" value="P:aromatic amino acid family biosynthetic process"/>
    <property type="evidence" value="ECO:0007669"/>
    <property type="project" value="InterPro"/>
</dbReference>
<evidence type="ECO:0000313" key="6">
    <source>
        <dbReference type="Proteomes" id="UP000289708"/>
    </source>
</evidence>
<dbReference type="GO" id="GO:0003849">
    <property type="term" value="F:3-deoxy-7-phosphoheptulonate synthase activity"/>
    <property type="evidence" value="ECO:0007669"/>
    <property type="project" value="UniProtKB-EC"/>
</dbReference>
<evidence type="ECO:0000313" key="5">
    <source>
        <dbReference type="EMBL" id="RXF72059.1"/>
    </source>
</evidence>
<evidence type="ECO:0000256" key="3">
    <source>
        <dbReference type="PIRSR" id="PIRSR602480-1"/>
    </source>
</evidence>
<dbReference type="InterPro" id="IPR002480">
    <property type="entry name" value="DAHP_synth_2"/>
</dbReference>
<evidence type="ECO:0000256" key="4">
    <source>
        <dbReference type="RuleBase" id="RU363071"/>
    </source>
</evidence>